<accession>A0A9D4ZAG6</accession>
<evidence type="ECO:0008006" key="4">
    <source>
        <dbReference type="Google" id="ProtNLM"/>
    </source>
</evidence>
<comment type="caution">
    <text evidence="2">The sequence shown here is derived from an EMBL/GenBank/DDBJ whole genome shotgun (WGS) entry which is preliminary data.</text>
</comment>
<keyword evidence="3" id="KW-1185">Reference proteome</keyword>
<dbReference type="AlphaFoldDB" id="A0A9D4ZAG6"/>
<sequence length="115" mass="12639">MVFARNMSRSGVTALLLLIMAVPYMMMMMSVRYVEAARPGVTNIDAKIDQVRKAFAPVAFVDARDYICADECKLRLEGQHEFVPDNTSPRPKSPPTQAAAAGTTTAAGHPFNHFH</sequence>
<feature type="compositionally biased region" description="Low complexity" evidence="1">
    <location>
        <begin position="98"/>
        <end position="108"/>
    </location>
</feature>
<dbReference type="EMBL" id="JABFUD020000016">
    <property type="protein sequence ID" value="KAI5068273.1"/>
    <property type="molecule type" value="Genomic_DNA"/>
</dbReference>
<evidence type="ECO:0000256" key="1">
    <source>
        <dbReference type="SAM" id="MobiDB-lite"/>
    </source>
</evidence>
<feature type="region of interest" description="Disordered" evidence="1">
    <location>
        <begin position="80"/>
        <end position="108"/>
    </location>
</feature>
<proteinExistence type="predicted"/>
<evidence type="ECO:0000313" key="3">
    <source>
        <dbReference type="Proteomes" id="UP000886520"/>
    </source>
</evidence>
<dbReference type="Proteomes" id="UP000886520">
    <property type="component" value="Chromosome 16"/>
</dbReference>
<protein>
    <recommendedName>
        <fullName evidence="4">Transmembrane protein</fullName>
    </recommendedName>
</protein>
<name>A0A9D4ZAG6_ADICA</name>
<evidence type="ECO:0000313" key="2">
    <source>
        <dbReference type="EMBL" id="KAI5068273.1"/>
    </source>
</evidence>
<reference evidence="2" key="1">
    <citation type="submission" date="2021-01" db="EMBL/GenBank/DDBJ databases">
        <title>Adiantum capillus-veneris genome.</title>
        <authorList>
            <person name="Fang Y."/>
            <person name="Liao Q."/>
        </authorList>
    </citation>
    <scope>NUCLEOTIDE SEQUENCE</scope>
    <source>
        <strain evidence="2">H3</strain>
        <tissue evidence="2">Leaf</tissue>
    </source>
</reference>
<organism evidence="2 3">
    <name type="scientific">Adiantum capillus-veneris</name>
    <name type="common">Maidenhair fern</name>
    <dbReference type="NCBI Taxonomy" id="13818"/>
    <lineage>
        <taxon>Eukaryota</taxon>
        <taxon>Viridiplantae</taxon>
        <taxon>Streptophyta</taxon>
        <taxon>Embryophyta</taxon>
        <taxon>Tracheophyta</taxon>
        <taxon>Polypodiopsida</taxon>
        <taxon>Polypodiidae</taxon>
        <taxon>Polypodiales</taxon>
        <taxon>Pteridineae</taxon>
        <taxon>Pteridaceae</taxon>
        <taxon>Vittarioideae</taxon>
        <taxon>Adiantum</taxon>
    </lineage>
</organism>
<gene>
    <name evidence="2" type="ORF">GOP47_0016618</name>
</gene>